<comment type="caution">
    <text evidence="1">The sequence shown here is derived from an EMBL/GenBank/DDBJ whole genome shotgun (WGS) entry which is preliminary data.</text>
</comment>
<dbReference type="EMBL" id="QXHD01000004">
    <property type="protein sequence ID" value="NEZ56461.1"/>
    <property type="molecule type" value="Genomic_DNA"/>
</dbReference>
<organism evidence="1 2">
    <name type="scientific">Adonisia turfae CCMR0081</name>
    <dbReference type="NCBI Taxonomy" id="2292702"/>
    <lineage>
        <taxon>Bacteria</taxon>
        <taxon>Bacillati</taxon>
        <taxon>Cyanobacteriota</taxon>
        <taxon>Adonisia</taxon>
        <taxon>Adonisia turfae</taxon>
    </lineage>
</organism>
<evidence type="ECO:0000313" key="1">
    <source>
        <dbReference type="EMBL" id="NEZ56461.1"/>
    </source>
</evidence>
<reference evidence="1 2" key="1">
    <citation type="journal article" date="2020" name="Microb. Ecol.">
        <title>Ecogenomics of the Marine Benthic Filamentous Cyanobacterium Adonisia.</title>
        <authorList>
            <person name="Walter J.M."/>
            <person name="Coutinho F.H."/>
            <person name="Leomil L."/>
            <person name="Hargreaves P.I."/>
            <person name="Campeao M.E."/>
            <person name="Vieira V.V."/>
            <person name="Silva B.S."/>
            <person name="Fistarol G.O."/>
            <person name="Salomon P.S."/>
            <person name="Sawabe T."/>
            <person name="Mino S."/>
            <person name="Hosokawa M."/>
            <person name="Miyashita H."/>
            <person name="Maruyama F."/>
            <person name="van Verk M.C."/>
            <person name="Dutilh B.E."/>
            <person name="Thompson C.C."/>
            <person name="Thompson F.L."/>
        </authorList>
    </citation>
    <scope>NUCLEOTIDE SEQUENCE [LARGE SCALE GENOMIC DNA]</scope>
    <source>
        <strain evidence="1 2">CCMR0081</strain>
    </source>
</reference>
<sequence length="122" mass="14228">MEHDAYDEWEAIASTLYEQIVLSYIRYSVKECSEKKFPVYDLKYSSYREMAYIEVTSKDSDLPPGPFVGFLATEPTFEKLKFIGLQDRENPHSNTILTATFEECEFQLKVPVEDNQSRPSHE</sequence>
<protein>
    <submittedName>
        <fullName evidence="1">Uncharacterized protein</fullName>
    </submittedName>
</protein>
<accession>A0A6M0RLB8</accession>
<dbReference type="AlphaFoldDB" id="A0A6M0RLB8"/>
<dbReference type="Proteomes" id="UP000481033">
    <property type="component" value="Unassembled WGS sequence"/>
</dbReference>
<gene>
    <name evidence="1" type="ORF">DXZ20_12405</name>
</gene>
<name>A0A6M0RLB8_9CYAN</name>
<keyword evidence="2" id="KW-1185">Reference proteome</keyword>
<proteinExistence type="predicted"/>
<evidence type="ECO:0000313" key="2">
    <source>
        <dbReference type="Proteomes" id="UP000481033"/>
    </source>
</evidence>